<dbReference type="Gene3D" id="3.40.50.720">
    <property type="entry name" value="NAD(P)-binding Rossmann-like Domain"/>
    <property type="match status" value="2"/>
</dbReference>
<dbReference type="CDD" id="cd05195">
    <property type="entry name" value="enoyl_red"/>
    <property type="match status" value="1"/>
</dbReference>
<dbReference type="InterPro" id="IPR036291">
    <property type="entry name" value="NAD(P)-bd_dom_sf"/>
</dbReference>
<feature type="active site" description="Proton acceptor; for dehydratase activity" evidence="8">
    <location>
        <position position="967"/>
    </location>
</feature>
<dbReference type="Gene3D" id="3.40.50.11460">
    <property type="match status" value="1"/>
</dbReference>
<keyword evidence="9" id="KW-0472">Membrane</keyword>
<dbReference type="PROSITE" id="PS52019">
    <property type="entry name" value="PKS_MFAS_DH"/>
    <property type="match status" value="1"/>
</dbReference>
<dbReference type="Pfam" id="PF02801">
    <property type="entry name" value="Ketoacyl-synt_C"/>
    <property type="match status" value="1"/>
</dbReference>
<dbReference type="Pfam" id="PF08659">
    <property type="entry name" value="KR"/>
    <property type="match status" value="1"/>
</dbReference>
<feature type="region of interest" description="C-terminal hotdog fold" evidence="8">
    <location>
        <begin position="1067"/>
        <end position="1210"/>
    </location>
</feature>
<dbReference type="InterPro" id="IPR049552">
    <property type="entry name" value="PKS_DH_N"/>
</dbReference>
<evidence type="ECO:0000313" key="13">
    <source>
        <dbReference type="EMBL" id="VVT32032.1"/>
    </source>
</evidence>
<keyword evidence="9" id="KW-0812">Transmembrane</keyword>
<dbReference type="Proteomes" id="UP000326857">
    <property type="component" value="Unassembled WGS sequence"/>
</dbReference>
<dbReference type="InterPro" id="IPR013154">
    <property type="entry name" value="ADH-like_N"/>
</dbReference>
<protein>
    <submittedName>
        <fullName evidence="13">Beta-ketoacyl synthase</fullName>
    </submittedName>
</protein>
<dbReference type="Pfam" id="PF00550">
    <property type="entry name" value="PP-binding"/>
    <property type="match status" value="1"/>
</dbReference>
<dbReference type="InterPro" id="IPR020806">
    <property type="entry name" value="PKS_PP-bd"/>
</dbReference>
<evidence type="ECO:0000256" key="5">
    <source>
        <dbReference type="ARBA" id="ARBA00023268"/>
    </source>
</evidence>
<dbReference type="InterPro" id="IPR016036">
    <property type="entry name" value="Malonyl_transacylase_ACP-bd"/>
</dbReference>
<dbReference type="InterPro" id="IPR049551">
    <property type="entry name" value="PKS_DH_C"/>
</dbReference>
<dbReference type="SUPFAM" id="SSF52151">
    <property type="entry name" value="FabD/lysophospholipase-like"/>
    <property type="match status" value="1"/>
</dbReference>
<dbReference type="Pfam" id="PF21089">
    <property type="entry name" value="PKS_DH_N"/>
    <property type="match status" value="1"/>
</dbReference>
<dbReference type="CDD" id="cd08955">
    <property type="entry name" value="KR_2_FAS_SDR_x"/>
    <property type="match status" value="1"/>
</dbReference>
<dbReference type="PANTHER" id="PTHR43775">
    <property type="entry name" value="FATTY ACID SYNTHASE"/>
    <property type="match status" value="1"/>
</dbReference>
<evidence type="ECO:0000259" key="11">
    <source>
        <dbReference type="PROSITE" id="PS52004"/>
    </source>
</evidence>
<evidence type="ECO:0000256" key="8">
    <source>
        <dbReference type="PROSITE-ProRule" id="PRU01363"/>
    </source>
</evidence>
<dbReference type="InterPro" id="IPR032821">
    <property type="entry name" value="PKS_assoc"/>
</dbReference>
<dbReference type="Pfam" id="PF16197">
    <property type="entry name" value="KAsynt_C_assoc"/>
    <property type="match status" value="1"/>
</dbReference>
<dbReference type="GO" id="GO:0031177">
    <property type="term" value="F:phosphopantetheine binding"/>
    <property type="evidence" value="ECO:0007669"/>
    <property type="project" value="InterPro"/>
</dbReference>
<dbReference type="InterPro" id="IPR036736">
    <property type="entry name" value="ACP-like_sf"/>
</dbReference>
<dbReference type="InterPro" id="IPR013149">
    <property type="entry name" value="ADH-like_C"/>
</dbReference>
<dbReference type="InterPro" id="IPR049900">
    <property type="entry name" value="PKS_mFAS_DH"/>
</dbReference>
<keyword evidence="9" id="KW-1133">Transmembrane helix</keyword>
<dbReference type="SMART" id="SM00825">
    <property type="entry name" value="PKS_KS"/>
    <property type="match status" value="1"/>
</dbReference>
<evidence type="ECO:0000256" key="4">
    <source>
        <dbReference type="ARBA" id="ARBA00022857"/>
    </source>
</evidence>
<dbReference type="InterPro" id="IPR018201">
    <property type="entry name" value="Ketoacyl_synth_AS"/>
</dbReference>
<dbReference type="InterPro" id="IPR020841">
    <property type="entry name" value="PKS_Beta-ketoAc_synthase_dom"/>
</dbReference>
<dbReference type="SUPFAM" id="SSF55048">
    <property type="entry name" value="Probable ACP-binding domain of malonyl-CoA ACP transacylase"/>
    <property type="match status" value="1"/>
</dbReference>
<feature type="transmembrane region" description="Helical" evidence="9">
    <location>
        <begin position="1549"/>
        <end position="1568"/>
    </location>
</feature>
<keyword evidence="3" id="KW-0808">Transferase</keyword>
<sequence length="2167" mass="228511">MTDMTAQDTNVDTLKKTFIALKRAQARVASLEARRAEPIAIVGIACRLPGGANDPDALWSLLCRGEDTAGPIPADRWDESQFYSAAADTPGRTHAAQANFLDIAVDAFDAPFFGVSAKEALSMDPQQRLLLELGWEALEDAGFDPASLRGSATGVFVGISSDDYAQAHRHSGRLELIDGYSLTGTCMAPAAGRISYTFGFEGPSLAVDTACSSSLVAVHLACQSLREGESDVALAAGINLMLSPVFHIASSKLGTISPDGLCKTFDESADGYGRGEGGGMVVLKRLANAQADGDRILAVIRGSAVNQDGKSNGLTAPNGLAQERVIREALDRAGLMPADIDYIEVHGTGTSLGDPIEVEAIGRVMLDRPVDRPVVLGTVKSNIGHLEAAAGIAGLIRAVQCLRHEEIPAHLHLDRPSQHIPWGRYPFKVVTERTAWSRGDRPRRAGVSSFGFSGTNAHVILEEAPLLEDKAGAFPEMGEGEALILPLSARTEEGLVALATRWREWLSVPTAPIPAGVATAAAGRHHMAQRVAIVGRDAEELIAGLTAFVEGKPDRAVAAGSGGTRPRIAGLFTGQGSQYAGMGRGLYAGEPVFRATIDACDAAVGDRLGRRLVDLLYGDGASDAELQQTGFAQPALFAVELALYRLLESWGVVPQVVCGHSIGEFAAAHVAGILSFDAAIEMVCARGRLMQALPDGGAMAAVFASEEKIAQFLTSSTDISLAAVNTPDDVVVSGPAEAVRVLLAELEQRGIRAQPLRVSHAFHSTLMQPMVADFASVAARPFGSASMPIVSTVTGCRAGPDEMACADYWTGQIGATVRFAAAAAALAEDGVSQFLEYGPAPVLAGLAQQSIDPEGRQFLGTLVRGADDDRRSTLQSLARLYASGVDIDWKAVYHRHRARVAVPTYPFQRTRYYRAPIVDAGRHAPIVSAGHAHPYLGQRIHSRLLPSGAALYQALFTAEAPLFLAEHQIFGVIISPAAAHLSMAFAAAGHGRGLEDVSFTAPLVIEAAAPRLVQLGMTGDPAPVYTVASQAVDAPGDVWTVHSEGRMTVMPGSPDRVDLDAIRRRCTAQMAPAEFYALIETFGYKTGENFQCIREIAKGDGEALCRIVAPQPIDGEAIHPGLIDSMLQTVLPACERSAGHLLDGDSVLIPLHMARVALYGSLDQPLFCHSRVEVGGEVVKAEILACTAQGEAVLAIEGFLLKRTDRATLYQEMRDDDRERVQRIAWQPITITADAELQGSGWIVLSGGDAGNAWGGALAAHILASGGECLMLAPGADLARAVEAWLARRALARVRVLFAADESGADPVAETRATLAAVLPVVQALNRGAIPVEARLWLLSRQAQAVVPEDGGATRPTLPGAALWGFGRAIASEMPELWGGLIDVDPRPNAAGIAALAALVARPGGEDQLAIRRGGQVLAARLVPSTDRRQDALPELADGQKYRLDRGPLRTLDDLRFARLARAVPGKDEVEIEVLAAGLNFRDVLNALGQYPGEAGLLGFEAVGRIVALGSAAGGLALGDTVIALAAPGCIGSHVTVNRALVVRKPADMSAVTAVALPAALLTAYYALHHLGGMQRGDRVLIHAAAGGVGMAAVQLALAAGAEVFATVGSPEKRAVLEAMGVTHILSSRTFDFVEQIGLATDGRGVTMVLNSLSGSFIAASFDVLAPGGRFLEMGKIGIWDEAQVRARDPHALYRPFDLAAVALEDPASLVVMFEQLLVEVAQGRLEPLPVTVFPMAEAEDAFRFMAQARHIGKIVLSREDEARRTRLACDGVVRADAQYLITGGLGALGLYVARWLVESGARHLVLTGRRGPTDAARAAIEALEAEGAQVTIVAGDVAVAADVARMVAAAAHLPLAGVFHAAGLLEDGMIADLELAQLDRILAPKVTGGWLLHQATRHLDLDLFVCFSSVAAMIGNLGQGGYAAANAGLDGLALYRRRRGLAAVSVNWGPWAEAGMAATLETDRFILQGIRQIAPTQALRTMARLLADPPVQAVVADIDWGAYGRAHGLDDRAGLFAALVGAKETATLHAAEDAVARDIIAEVQAALAGEREEMMRRYLQDLARQTLGYAHGEPIAADKPLADQGFDSLMSVDMRNRLNRGLGRTLPASLLFDYPTLDRIGRHLLETMLPVATAAPPSAPAASAEDILDEIESLIGATPTYEPAAE</sequence>
<dbReference type="Gene3D" id="3.10.129.110">
    <property type="entry name" value="Polyketide synthase dehydratase"/>
    <property type="match status" value="1"/>
</dbReference>
<feature type="domain" description="Carrier" evidence="10">
    <location>
        <begin position="2054"/>
        <end position="2129"/>
    </location>
</feature>
<dbReference type="InterPro" id="IPR014043">
    <property type="entry name" value="Acyl_transferase_dom"/>
</dbReference>
<evidence type="ECO:0000256" key="9">
    <source>
        <dbReference type="SAM" id="Phobius"/>
    </source>
</evidence>
<dbReference type="SMART" id="SM00823">
    <property type="entry name" value="PKS_PP"/>
    <property type="match status" value="1"/>
</dbReference>
<dbReference type="PROSITE" id="PS00606">
    <property type="entry name" value="KS3_1"/>
    <property type="match status" value="1"/>
</dbReference>
<evidence type="ECO:0000256" key="1">
    <source>
        <dbReference type="ARBA" id="ARBA00022450"/>
    </source>
</evidence>
<feature type="domain" description="Ketosynthase family 3 (KS3)" evidence="11">
    <location>
        <begin position="36"/>
        <end position="463"/>
    </location>
</feature>
<dbReference type="InterPro" id="IPR011032">
    <property type="entry name" value="GroES-like_sf"/>
</dbReference>
<keyword evidence="4" id="KW-0521">NADP</keyword>
<dbReference type="InterPro" id="IPR014030">
    <property type="entry name" value="Ketoacyl_synth_N"/>
</dbReference>
<dbReference type="Gene3D" id="3.40.47.10">
    <property type="match status" value="1"/>
</dbReference>
<dbReference type="PROSITE" id="PS52004">
    <property type="entry name" value="KS3_2"/>
    <property type="match status" value="1"/>
</dbReference>
<dbReference type="PROSITE" id="PS50075">
    <property type="entry name" value="CARRIER"/>
    <property type="match status" value="1"/>
</dbReference>
<dbReference type="Pfam" id="PF00109">
    <property type="entry name" value="ketoacyl-synt"/>
    <property type="match status" value="1"/>
</dbReference>
<dbReference type="Pfam" id="PF14765">
    <property type="entry name" value="PS-DH"/>
    <property type="match status" value="1"/>
</dbReference>
<dbReference type="InterPro" id="IPR014031">
    <property type="entry name" value="Ketoacyl_synth_C"/>
</dbReference>
<dbReference type="Gene3D" id="3.40.366.10">
    <property type="entry name" value="Malonyl-Coenzyme A Acyl Carrier Protein, domain 2"/>
    <property type="match status" value="1"/>
</dbReference>
<feature type="active site" description="Proton donor; for dehydratase activity" evidence="8">
    <location>
        <position position="1124"/>
    </location>
</feature>
<dbReference type="InterPro" id="IPR016039">
    <property type="entry name" value="Thiolase-like"/>
</dbReference>
<keyword evidence="6" id="KW-0012">Acyltransferase</keyword>
<gene>
    <name evidence="13" type="ORF">SPHINGO391_530063</name>
</gene>
<dbReference type="InterPro" id="IPR013968">
    <property type="entry name" value="PKS_KR"/>
</dbReference>
<dbReference type="SMART" id="SM00822">
    <property type="entry name" value="PKS_KR"/>
    <property type="match status" value="1"/>
</dbReference>
<evidence type="ECO:0000256" key="7">
    <source>
        <dbReference type="ARBA" id="ARBA00054155"/>
    </source>
</evidence>
<evidence type="ECO:0000256" key="6">
    <source>
        <dbReference type="ARBA" id="ARBA00023315"/>
    </source>
</evidence>
<evidence type="ECO:0000256" key="2">
    <source>
        <dbReference type="ARBA" id="ARBA00022553"/>
    </source>
</evidence>
<dbReference type="InterPro" id="IPR020807">
    <property type="entry name" value="PKS_DH"/>
</dbReference>
<evidence type="ECO:0000259" key="10">
    <source>
        <dbReference type="PROSITE" id="PS50075"/>
    </source>
</evidence>
<feature type="domain" description="PKS/mFAS DH" evidence="12">
    <location>
        <begin position="933"/>
        <end position="1210"/>
    </location>
</feature>
<keyword evidence="1" id="KW-0596">Phosphopantetheine</keyword>
<dbReference type="FunFam" id="3.40.47.10:FF:000019">
    <property type="entry name" value="Polyketide synthase type I"/>
    <property type="match status" value="1"/>
</dbReference>
<dbReference type="GO" id="GO:0004315">
    <property type="term" value="F:3-oxoacyl-[acyl-carrier-protein] synthase activity"/>
    <property type="evidence" value="ECO:0007669"/>
    <property type="project" value="InterPro"/>
</dbReference>
<feature type="region of interest" description="N-terminal hotdog fold" evidence="8">
    <location>
        <begin position="933"/>
        <end position="1054"/>
    </location>
</feature>
<dbReference type="Pfam" id="PF08240">
    <property type="entry name" value="ADH_N"/>
    <property type="match status" value="1"/>
</dbReference>
<dbReference type="GO" id="GO:0016491">
    <property type="term" value="F:oxidoreductase activity"/>
    <property type="evidence" value="ECO:0007669"/>
    <property type="project" value="InterPro"/>
</dbReference>
<dbReference type="GO" id="GO:0004312">
    <property type="term" value="F:fatty acid synthase activity"/>
    <property type="evidence" value="ECO:0007669"/>
    <property type="project" value="TreeGrafter"/>
</dbReference>
<dbReference type="SUPFAM" id="SSF51735">
    <property type="entry name" value="NAD(P)-binding Rossmann-fold domains"/>
    <property type="match status" value="3"/>
</dbReference>
<dbReference type="InterPro" id="IPR016035">
    <property type="entry name" value="Acyl_Trfase/lysoPLipase"/>
</dbReference>
<dbReference type="Pfam" id="PF00698">
    <property type="entry name" value="Acyl_transf_1"/>
    <property type="match status" value="1"/>
</dbReference>
<dbReference type="SMART" id="SM00829">
    <property type="entry name" value="PKS_ER"/>
    <property type="match status" value="1"/>
</dbReference>
<dbReference type="SMART" id="SM01294">
    <property type="entry name" value="PKS_PP_betabranch"/>
    <property type="match status" value="1"/>
</dbReference>
<dbReference type="SUPFAM" id="SSF50129">
    <property type="entry name" value="GroES-like"/>
    <property type="match status" value="1"/>
</dbReference>
<dbReference type="PANTHER" id="PTHR43775:SF37">
    <property type="entry name" value="SI:DKEY-61P9.11"/>
    <property type="match status" value="1"/>
</dbReference>
<dbReference type="InterPro" id="IPR020843">
    <property type="entry name" value="ER"/>
</dbReference>
<comment type="function">
    <text evidence="7">Involved in production of the polyketide antibiotic thailandamide.</text>
</comment>
<evidence type="ECO:0000313" key="14">
    <source>
        <dbReference type="Proteomes" id="UP000326857"/>
    </source>
</evidence>
<dbReference type="SUPFAM" id="SSF47336">
    <property type="entry name" value="ACP-like"/>
    <property type="match status" value="1"/>
</dbReference>
<keyword evidence="2" id="KW-0597">Phosphoprotein</keyword>
<evidence type="ECO:0000259" key="12">
    <source>
        <dbReference type="PROSITE" id="PS52019"/>
    </source>
</evidence>
<reference evidence="13 14" key="1">
    <citation type="submission" date="2019-09" db="EMBL/GenBank/DDBJ databases">
        <authorList>
            <person name="Dittami M. S."/>
        </authorList>
    </citation>
    <scope>NUCLEOTIDE SEQUENCE [LARGE SCALE GENOMIC DNA]</scope>
    <source>
        <strain evidence="13">SPHINGO391</strain>
    </source>
</reference>
<dbReference type="Pfam" id="PF00107">
    <property type="entry name" value="ADH_zinc_N"/>
    <property type="match status" value="1"/>
</dbReference>
<dbReference type="GO" id="GO:0006633">
    <property type="term" value="P:fatty acid biosynthetic process"/>
    <property type="evidence" value="ECO:0007669"/>
    <property type="project" value="InterPro"/>
</dbReference>
<keyword evidence="5" id="KW-0511">Multifunctional enzyme</keyword>
<dbReference type="EMBL" id="CABVLI010000049">
    <property type="protein sequence ID" value="VVT32032.1"/>
    <property type="molecule type" value="Genomic_DNA"/>
</dbReference>
<dbReference type="InterPro" id="IPR001227">
    <property type="entry name" value="Ac_transferase_dom_sf"/>
</dbReference>
<proteinExistence type="predicted"/>
<dbReference type="CDD" id="cd00833">
    <property type="entry name" value="PKS"/>
    <property type="match status" value="1"/>
</dbReference>
<dbReference type="Gene3D" id="3.90.180.10">
    <property type="entry name" value="Medium-chain alcohol dehydrogenases, catalytic domain"/>
    <property type="match status" value="1"/>
</dbReference>
<evidence type="ECO:0000256" key="3">
    <source>
        <dbReference type="ARBA" id="ARBA00022679"/>
    </source>
</evidence>
<dbReference type="InterPro" id="IPR050091">
    <property type="entry name" value="PKS_NRPS_Biosynth_Enz"/>
</dbReference>
<organism evidence="13 14">
    <name type="scientific">Sphingomonas aurantiaca</name>
    <dbReference type="NCBI Taxonomy" id="185949"/>
    <lineage>
        <taxon>Bacteria</taxon>
        <taxon>Pseudomonadati</taxon>
        <taxon>Pseudomonadota</taxon>
        <taxon>Alphaproteobacteria</taxon>
        <taxon>Sphingomonadales</taxon>
        <taxon>Sphingomonadaceae</taxon>
        <taxon>Sphingomonas</taxon>
    </lineage>
</organism>
<dbReference type="SMART" id="SM00826">
    <property type="entry name" value="PKS_DH"/>
    <property type="match status" value="1"/>
</dbReference>
<dbReference type="SUPFAM" id="SSF53901">
    <property type="entry name" value="Thiolase-like"/>
    <property type="match status" value="1"/>
</dbReference>
<dbReference type="Gene3D" id="1.10.1200.10">
    <property type="entry name" value="ACP-like"/>
    <property type="match status" value="1"/>
</dbReference>
<feature type="transmembrane region" description="Helical" evidence="9">
    <location>
        <begin position="1580"/>
        <end position="1602"/>
    </location>
</feature>
<dbReference type="InterPro" id="IPR009081">
    <property type="entry name" value="PP-bd_ACP"/>
</dbReference>
<dbReference type="FunFam" id="3.40.50.720:FF:000209">
    <property type="entry name" value="Polyketide synthase Pks12"/>
    <property type="match status" value="1"/>
</dbReference>
<dbReference type="Gene3D" id="3.30.70.3290">
    <property type="match status" value="1"/>
</dbReference>
<dbReference type="SMART" id="SM00827">
    <property type="entry name" value="PKS_AT"/>
    <property type="match status" value="1"/>
</dbReference>
<dbReference type="InterPro" id="IPR042104">
    <property type="entry name" value="PKS_dehydratase_sf"/>
</dbReference>
<accession>A0A5E8AQN0</accession>
<dbReference type="InterPro" id="IPR057326">
    <property type="entry name" value="KR_dom"/>
</dbReference>
<name>A0A5E8AQN0_9SPHN</name>